<name>A0AAE4Z9P6_9BACT</name>
<feature type="transmembrane region" description="Helical" evidence="1">
    <location>
        <begin position="469"/>
        <end position="491"/>
    </location>
</feature>
<keyword evidence="1" id="KW-1133">Transmembrane helix</keyword>
<keyword evidence="1" id="KW-0472">Membrane</keyword>
<feature type="transmembrane region" description="Helical" evidence="1">
    <location>
        <begin position="33"/>
        <end position="58"/>
    </location>
</feature>
<feature type="transmembrane region" description="Helical" evidence="1">
    <location>
        <begin position="89"/>
        <end position="108"/>
    </location>
</feature>
<feature type="transmembrane region" description="Helical" evidence="1">
    <location>
        <begin position="222"/>
        <end position="240"/>
    </location>
</feature>
<evidence type="ECO:0000256" key="1">
    <source>
        <dbReference type="SAM" id="Phobius"/>
    </source>
</evidence>
<dbReference type="AlphaFoldDB" id="A0AAE4Z9P6"/>
<reference evidence="2 3" key="1">
    <citation type="submission" date="2020-01" db="EMBL/GenBank/DDBJ databases">
        <title>Genomes assembled from Gulf of Kutch pelagic sediment metagenomes.</title>
        <authorList>
            <person name="Chandrashekar M."/>
            <person name="Mahajan M.S."/>
            <person name="Dave K.J."/>
            <person name="Vatsa P."/>
            <person name="Nathani N.M."/>
        </authorList>
    </citation>
    <scope>NUCLEOTIDE SEQUENCE [LARGE SCALE GENOMIC DNA]</scope>
    <source>
        <strain evidence="2">KS3-K002</strain>
    </source>
</reference>
<dbReference type="EMBL" id="JAACAK010000022">
    <property type="protein sequence ID" value="NIR74081.1"/>
    <property type="molecule type" value="Genomic_DNA"/>
</dbReference>
<proteinExistence type="predicted"/>
<evidence type="ECO:0000313" key="3">
    <source>
        <dbReference type="Proteomes" id="UP000702544"/>
    </source>
</evidence>
<evidence type="ECO:0000313" key="2">
    <source>
        <dbReference type="EMBL" id="NIR74081.1"/>
    </source>
</evidence>
<feature type="transmembrane region" description="Helical" evidence="1">
    <location>
        <begin position="371"/>
        <end position="392"/>
    </location>
</feature>
<dbReference type="PANTHER" id="PTHR30221:SF1">
    <property type="entry name" value="SMALL-CONDUCTANCE MECHANOSENSITIVE CHANNEL"/>
    <property type="match status" value="1"/>
</dbReference>
<dbReference type="Proteomes" id="UP000702544">
    <property type="component" value="Unassembled WGS sequence"/>
</dbReference>
<comment type="caution">
    <text evidence="2">The sequence shown here is derived from an EMBL/GenBank/DDBJ whole genome shotgun (WGS) entry which is preliminary data.</text>
</comment>
<gene>
    <name evidence="2" type="ORF">GWO12_03065</name>
</gene>
<dbReference type="InterPro" id="IPR008910">
    <property type="entry name" value="MSC_TM_helix"/>
</dbReference>
<organism evidence="2 3">
    <name type="scientific">Candidatus Kutchimonas denitrificans</name>
    <dbReference type="NCBI Taxonomy" id="3056748"/>
    <lineage>
        <taxon>Bacteria</taxon>
        <taxon>Pseudomonadati</taxon>
        <taxon>Gemmatimonadota</taxon>
        <taxon>Gemmatimonadia</taxon>
        <taxon>Candidatus Palauibacterales</taxon>
        <taxon>Candidatus Palauibacteraceae</taxon>
        <taxon>Candidatus Kutchimonas</taxon>
    </lineage>
</organism>
<accession>A0AAE4Z9P6</accession>
<feature type="transmembrane region" description="Helical" evidence="1">
    <location>
        <begin position="128"/>
        <end position="149"/>
    </location>
</feature>
<dbReference type="InterPro" id="IPR045275">
    <property type="entry name" value="MscS_archaea/bacteria_type"/>
</dbReference>
<dbReference type="NCBIfam" id="NF033912">
    <property type="entry name" value="msc"/>
    <property type="match status" value="1"/>
</dbReference>
<dbReference type="Pfam" id="PF05552">
    <property type="entry name" value="MS_channel_1st_1"/>
    <property type="match status" value="4"/>
</dbReference>
<dbReference type="PANTHER" id="PTHR30221">
    <property type="entry name" value="SMALL-CONDUCTANCE MECHANOSENSITIVE CHANNEL"/>
    <property type="match status" value="1"/>
</dbReference>
<feature type="transmembrane region" description="Helical" evidence="1">
    <location>
        <begin position="183"/>
        <end position="202"/>
    </location>
</feature>
<feature type="transmembrane region" description="Helical" evidence="1">
    <location>
        <begin position="440"/>
        <end position="463"/>
    </location>
</feature>
<keyword evidence="1" id="KW-0812">Transmembrane</keyword>
<feature type="transmembrane region" description="Helical" evidence="1">
    <location>
        <begin position="404"/>
        <end position="428"/>
    </location>
</feature>
<protein>
    <submittedName>
        <fullName evidence="2">Mechanosensitive ion channel</fullName>
    </submittedName>
</protein>
<feature type="transmembrane region" description="Helical" evidence="1">
    <location>
        <begin position="274"/>
        <end position="296"/>
    </location>
</feature>
<sequence length="512" mass="54374">MQDAAAQAAQAVGRLQNMWDQLVDWFSTNLPSLLAALAVLIVGWLVSLVIAALVRVAVKRTGLGDRIAGWAPDEAAVGREPERWVGKGTFYILMLFVLVAFFQTLGLTVVTEPLNRLLTEIFEFIPRLLGAAILLLIAWGVASLLRLLITRGLSAAKLDERLGDQAGIEEERPVPLTKTLADAVYWLVFLFFVPAVLGALNLEGLLQPVQSMVNEVLAFLPNIFTAAVILGVGWFIARIVQRIVTNLLMAVGVDRLGERAGISRVVGKQGLSGVIGLIVYILVLVPVLVAALNALAIEAVTRPAANMLNAFLVALPALFAAALLIAIAYVVGRVVAGLITNLLESVGFDALIQRLGIVPSEQEQERKPSAIAGYLVLVIILLFATIEALRLVGFGELAELVSEFTVFAGRVILGLVIFAVGLFVANLVANRVLAAGTGQARVLALASRIAILVLAGAMALSQMGLATEIINILFAVVLGAVAVAAAISFGIGGREIAARELEKWVKSIKSQD</sequence>
<dbReference type="GO" id="GO:0008381">
    <property type="term" value="F:mechanosensitive monoatomic ion channel activity"/>
    <property type="evidence" value="ECO:0007669"/>
    <property type="project" value="InterPro"/>
</dbReference>
<feature type="transmembrane region" description="Helical" evidence="1">
    <location>
        <begin position="308"/>
        <end position="331"/>
    </location>
</feature>